<dbReference type="Proteomes" id="UP001604277">
    <property type="component" value="Unassembled WGS sequence"/>
</dbReference>
<dbReference type="AlphaFoldDB" id="A0ABD1WAU2"/>
<protein>
    <submittedName>
        <fullName evidence="1">Uncharacterized protein</fullName>
    </submittedName>
</protein>
<name>A0ABD1WAU2_9LAMI</name>
<reference evidence="2" key="1">
    <citation type="submission" date="2024-07" db="EMBL/GenBank/DDBJ databases">
        <title>Two chromosome-level genome assemblies of Korean endemic species Abeliophyllum distichum and Forsythia ovata (Oleaceae).</title>
        <authorList>
            <person name="Jang H."/>
        </authorList>
    </citation>
    <scope>NUCLEOTIDE SEQUENCE [LARGE SCALE GENOMIC DNA]</scope>
</reference>
<keyword evidence="2" id="KW-1185">Reference proteome</keyword>
<gene>
    <name evidence="1" type="ORF">Fot_16017</name>
</gene>
<proteinExistence type="predicted"/>
<comment type="caution">
    <text evidence="1">The sequence shown here is derived from an EMBL/GenBank/DDBJ whole genome shotgun (WGS) entry which is preliminary data.</text>
</comment>
<organism evidence="1 2">
    <name type="scientific">Forsythia ovata</name>
    <dbReference type="NCBI Taxonomy" id="205694"/>
    <lineage>
        <taxon>Eukaryota</taxon>
        <taxon>Viridiplantae</taxon>
        <taxon>Streptophyta</taxon>
        <taxon>Embryophyta</taxon>
        <taxon>Tracheophyta</taxon>
        <taxon>Spermatophyta</taxon>
        <taxon>Magnoliopsida</taxon>
        <taxon>eudicotyledons</taxon>
        <taxon>Gunneridae</taxon>
        <taxon>Pentapetalae</taxon>
        <taxon>asterids</taxon>
        <taxon>lamiids</taxon>
        <taxon>Lamiales</taxon>
        <taxon>Oleaceae</taxon>
        <taxon>Forsythieae</taxon>
        <taxon>Forsythia</taxon>
    </lineage>
</organism>
<sequence>MRASASRFCNDHPDNEVNLRCFKDIWCVLYGPVLLHTSGELICPIRLRGMLHQTTWSSWLVLLLKCVPNTPPPFCSLFSLSTQSQLCALKSEKWSPIAVEPTTTPVAGEKNGVVVPPSCAVSVLRAVSEKTTGAHCLDFSSFCALSPFSSCTTTARCGTTIRSQTSPEYPKSRSCARCGSARCLLPSRLTPFAHIRLISYEHPMTLTCEKKRIPKRDFGFSGEVRERRVVPQRAQERYFGYSGDVCERRVVPQRAVVAQEENGDRA</sequence>
<evidence type="ECO:0000313" key="2">
    <source>
        <dbReference type="Proteomes" id="UP001604277"/>
    </source>
</evidence>
<accession>A0ABD1WAU2</accession>
<evidence type="ECO:0000313" key="1">
    <source>
        <dbReference type="EMBL" id="KAL2546784.1"/>
    </source>
</evidence>
<dbReference type="EMBL" id="JBFOLJ010000004">
    <property type="protein sequence ID" value="KAL2546784.1"/>
    <property type="molecule type" value="Genomic_DNA"/>
</dbReference>